<dbReference type="Pfam" id="PF00293">
    <property type="entry name" value="NUDIX"/>
    <property type="match status" value="1"/>
</dbReference>
<protein>
    <submittedName>
        <fullName evidence="5">NUDIX domain-containing protein</fullName>
    </submittedName>
</protein>
<dbReference type="AlphaFoldDB" id="A0A543FMK3"/>
<dbReference type="Gene3D" id="3.90.79.10">
    <property type="entry name" value="Nucleoside Triphosphate Pyrophosphohydrolase"/>
    <property type="match status" value="1"/>
</dbReference>
<keyword evidence="2" id="KW-0378">Hydrolase</keyword>
<comment type="cofactor">
    <cofactor evidence="1">
        <name>Mg(2+)</name>
        <dbReference type="ChEBI" id="CHEBI:18420"/>
    </cofactor>
</comment>
<dbReference type="Proteomes" id="UP000319818">
    <property type="component" value="Unassembled WGS sequence"/>
</dbReference>
<dbReference type="SUPFAM" id="SSF55811">
    <property type="entry name" value="Nudix"/>
    <property type="match status" value="1"/>
</dbReference>
<evidence type="ECO:0000313" key="5">
    <source>
        <dbReference type="EMBL" id="TQM35088.1"/>
    </source>
</evidence>
<evidence type="ECO:0000256" key="3">
    <source>
        <dbReference type="ARBA" id="ARBA00022842"/>
    </source>
</evidence>
<gene>
    <name evidence="5" type="ORF">FB388_6514</name>
</gene>
<dbReference type="InterPro" id="IPR015797">
    <property type="entry name" value="NUDIX_hydrolase-like_dom_sf"/>
</dbReference>
<accession>A0A543FMK3</accession>
<sequence>MGESIDELGPRPGVRVSARVLLVDPAGRLLLFEGFDPHVPDESFWFTAGGGLEPGEELLAGARRELREETGLLLPPDGLVGPVWLRRVQFTFESVAYDSDEWFFLAALTDAADVDTAGFTDLENRTVRGHRWWSADDLRATTETIYPLQLAELLPGLLAGGWDGRLRLVD</sequence>
<comment type="caution">
    <text evidence="5">The sequence shown here is derived from an EMBL/GenBank/DDBJ whole genome shotgun (WGS) entry which is preliminary data.</text>
</comment>
<dbReference type="PANTHER" id="PTHR43046:SF12">
    <property type="entry name" value="GDP-MANNOSE MANNOSYL HYDROLASE"/>
    <property type="match status" value="1"/>
</dbReference>
<dbReference type="RefSeq" id="WP_246122649.1">
    <property type="nucleotide sequence ID" value="NZ_VFPH01000003.1"/>
</dbReference>
<keyword evidence="3" id="KW-0460">Magnesium</keyword>
<organism evidence="5 6">
    <name type="scientific">Pseudonocardia cypriaca</name>
    <dbReference type="NCBI Taxonomy" id="882449"/>
    <lineage>
        <taxon>Bacteria</taxon>
        <taxon>Bacillati</taxon>
        <taxon>Actinomycetota</taxon>
        <taxon>Actinomycetes</taxon>
        <taxon>Pseudonocardiales</taxon>
        <taxon>Pseudonocardiaceae</taxon>
        <taxon>Pseudonocardia</taxon>
    </lineage>
</organism>
<name>A0A543FMK3_9PSEU</name>
<dbReference type="EMBL" id="VFPH01000003">
    <property type="protein sequence ID" value="TQM35088.1"/>
    <property type="molecule type" value="Genomic_DNA"/>
</dbReference>
<feature type="domain" description="Nudix hydrolase" evidence="4">
    <location>
        <begin position="13"/>
        <end position="154"/>
    </location>
</feature>
<evidence type="ECO:0000256" key="2">
    <source>
        <dbReference type="ARBA" id="ARBA00022801"/>
    </source>
</evidence>
<reference evidence="5 6" key="1">
    <citation type="submission" date="2019-06" db="EMBL/GenBank/DDBJ databases">
        <title>Sequencing the genomes of 1000 actinobacteria strains.</title>
        <authorList>
            <person name="Klenk H.-P."/>
        </authorList>
    </citation>
    <scope>NUCLEOTIDE SEQUENCE [LARGE SCALE GENOMIC DNA]</scope>
    <source>
        <strain evidence="5 6">DSM 45511</strain>
    </source>
</reference>
<evidence type="ECO:0000313" key="6">
    <source>
        <dbReference type="Proteomes" id="UP000319818"/>
    </source>
</evidence>
<dbReference type="InterPro" id="IPR000086">
    <property type="entry name" value="NUDIX_hydrolase_dom"/>
</dbReference>
<dbReference type="PROSITE" id="PS51462">
    <property type="entry name" value="NUDIX"/>
    <property type="match status" value="1"/>
</dbReference>
<dbReference type="PANTHER" id="PTHR43046">
    <property type="entry name" value="GDP-MANNOSE MANNOSYL HYDROLASE"/>
    <property type="match status" value="1"/>
</dbReference>
<keyword evidence="6" id="KW-1185">Reference proteome</keyword>
<dbReference type="InterPro" id="IPR020084">
    <property type="entry name" value="NUDIX_hydrolase_CS"/>
</dbReference>
<dbReference type="CDD" id="cd04685">
    <property type="entry name" value="NUDIX_Hydrolase"/>
    <property type="match status" value="1"/>
</dbReference>
<evidence type="ECO:0000256" key="1">
    <source>
        <dbReference type="ARBA" id="ARBA00001946"/>
    </source>
</evidence>
<dbReference type="GO" id="GO:0016787">
    <property type="term" value="F:hydrolase activity"/>
    <property type="evidence" value="ECO:0007669"/>
    <property type="project" value="UniProtKB-KW"/>
</dbReference>
<evidence type="ECO:0000259" key="4">
    <source>
        <dbReference type="PROSITE" id="PS51462"/>
    </source>
</evidence>
<dbReference type="PROSITE" id="PS00893">
    <property type="entry name" value="NUDIX_BOX"/>
    <property type="match status" value="1"/>
</dbReference>
<proteinExistence type="predicted"/>